<dbReference type="CDD" id="cd02930">
    <property type="entry name" value="DCR_FMN"/>
    <property type="match status" value="1"/>
</dbReference>
<dbReference type="GO" id="GO:0051536">
    <property type="term" value="F:iron-sulfur cluster binding"/>
    <property type="evidence" value="ECO:0007669"/>
    <property type="project" value="UniProtKB-KW"/>
</dbReference>
<comment type="caution">
    <text evidence="11">The sequence shown here is derived from an EMBL/GenBank/DDBJ whole genome shotgun (WGS) entry which is preliminary data.</text>
</comment>
<keyword evidence="12" id="KW-1185">Reference proteome</keyword>
<dbReference type="EMBL" id="JAGRRH010000006">
    <property type="protein sequence ID" value="KAG7368117.1"/>
    <property type="molecule type" value="Genomic_DNA"/>
</dbReference>
<evidence type="ECO:0000256" key="2">
    <source>
        <dbReference type="ARBA" id="ARBA00001966"/>
    </source>
</evidence>
<keyword evidence="5" id="KW-0479">Metal-binding</keyword>
<name>A0A9K3LTW7_9STRA</name>
<reference evidence="11" key="2">
    <citation type="submission" date="2021-04" db="EMBL/GenBank/DDBJ databases">
        <authorList>
            <person name="Podell S."/>
        </authorList>
    </citation>
    <scope>NUCLEOTIDE SEQUENCE</scope>
    <source>
        <strain evidence="11">Hildebrandi</strain>
    </source>
</reference>
<gene>
    <name evidence="11" type="ORF">IV203_030860</name>
</gene>
<dbReference type="InterPro" id="IPR051793">
    <property type="entry name" value="NADH:flavin_oxidoreductase"/>
</dbReference>
<keyword evidence="4" id="KW-0288">FMN</keyword>
<dbReference type="GO" id="GO:0016491">
    <property type="term" value="F:oxidoreductase activity"/>
    <property type="evidence" value="ECO:0007669"/>
    <property type="project" value="UniProtKB-KW"/>
</dbReference>
<dbReference type="Pfam" id="PF00724">
    <property type="entry name" value="Oxidored_FMN"/>
    <property type="match status" value="1"/>
</dbReference>
<keyword evidence="3" id="KW-0285">Flavoprotein</keyword>
<evidence type="ECO:0000259" key="10">
    <source>
        <dbReference type="Pfam" id="PF07992"/>
    </source>
</evidence>
<dbReference type="AlphaFoldDB" id="A0A9K3LTW7"/>
<dbReference type="Pfam" id="PF07992">
    <property type="entry name" value="Pyr_redox_2"/>
    <property type="match status" value="1"/>
</dbReference>
<dbReference type="Proteomes" id="UP000693970">
    <property type="component" value="Unassembled WGS sequence"/>
</dbReference>
<evidence type="ECO:0000259" key="9">
    <source>
        <dbReference type="Pfam" id="PF00724"/>
    </source>
</evidence>
<keyword evidence="8" id="KW-0411">Iron-sulfur</keyword>
<evidence type="ECO:0000313" key="12">
    <source>
        <dbReference type="Proteomes" id="UP000693970"/>
    </source>
</evidence>
<evidence type="ECO:0000256" key="3">
    <source>
        <dbReference type="ARBA" id="ARBA00022630"/>
    </source>
</evidence>
<evidence type="ECO:0000256" key="1">
    <source>
        <dbReference type="ARBA" id="ARBA00001917"/>
    </source>
</evidence>
<keyword evidence="6" id="KW-0560">Oxidoreductase</keyword>
<evidence type="ECO:0000256" key="7">
    <source>
        <dbReference type="ARBA" id="ARBA00023004"/>
    </source>
</evidence>
<dbReference type="PANTHER" id="PTHR42917">
    <property type="entry name" value="2,4-DIENOYL-COA REDUCTASE"/>
    <property type="match status" value="1"/>
</dbReference>
<evidence type="ECO:0000313" key="11">
    <source>
        <dbReference type="EMBL" id="KAG7368117.1"/>
    </source>
</evidence>
<evidence type="ECO:0000256" key="5">
    <source>
        <dbReference type="ARBA" id="ARBA00022723"/>
    </source>
</evidence>
<accession>A0A9K3LTW7</accession>
<organism evidence="11 12">
    <name type="scientific">Nitzschia inconspicua</name>
    <dbReference type="NCBI Taxonomy" id="303405"/>
    <lineage>
        <taxon>Eukaryota</taxon>
        <taxon>Sar</taxon>
        <taxon>Stramenopiles</taxon>
        <taxon>Ochrophyta</taxon>
        <taxon>Bacillariophyta</taxon>
        <taxon>Bacillariophyceae</taxon>
        <taxon>Bacillariophycidae</taxon>
        <taxon>Bacillariales</taxon>
        <taxon>Bacillariaceae</taxon>
        <taxon>Nitzschia</taxon>
    </lineage>
</organism>
<feature type="domain" description="NADH:flavin oxidoreductase/NADH oxidase N-terminal" evidence="9">
    <location>
        <begin position="62"/>
        <end position="425"/>
    </location>
</feature>
<protein>
    <submittedName>
        <fullName evidence="11">2,4-dienoyl-CoA reductase</fullName>
    </submittedName>
</protein>
<comment type="cofactor">
    <cofactor evidence="2">
        <name>[4Fe-4S] cluster</name>
        <dbReference type="ChEBI" id="CHEBI:49883"/>
    </cofactor>
</comment>
<dbReference type="GO" id="GO:0046872">
    <property type="term" value="F:metal ion binding"/>
    <property type="evidence" value="ECO:0007669"/>
    <property type="project" value="UniProtKB-KW"/>
</dbReference>
<dbReference type="GO" id="GO:0010181">
    <property type="term" value="F:FMN binding"/>
    <property type="evidence" value="ECO:0007669"/>
    <property type="project" value="InterPro"/>
</dbReference>
<dbReference type="OrthoDB" id="276546at2759"/>
<proteinExistence type="predicted"/>
<reference evidence="11" key="1">
    <citation type="journal article" date="2021" name="Sci. Rep.">
        <title>Diploid genomic architecture of Nitzschia inconspicua, an elite biomass production diatom.</title>
        <authorList>
            <person name="Oliver A."/>
            <person name="Podell S."/>
            <person name="Pinowska A."/>
            <person name="Traller J.C."/>
            <person name="Smith S.R."/>
            <person name="McClure R."/>
            <person name="Beliaev A."/>
            <person name="Bohutskyi P."/>
            <person name="Hill E.A."/>
            <person name="Rabines A."/>
            <person name="Zheng H."/>
            <person name="Allen L.Z."/>
            <person name="Kuo A."/>
            <person name="Grigoriev I.V."/>
            <person name="Allen A.E."/>
            <person name="Hazlebeck D."/>
            <person name="Allen E.E."/>
        </authorList>
    </citation>
    <scope>NUCLEOTIDE SEQUENCE</scope>
    <source>
        <strain evidence="11">Hildebrandi</strain>
    </source>
</reference>
<sequence>MRLSTLAKQQRGRILRNGYNKHRNLVSSISSSQRSLSSPAFSNDRYDASVPAASKHPLYPNLFAPLTLSNGKVVANRVLMGSMHTGLEGTSMPQWMERLLMMGEKHTFHHQEHHSLDRMATYFQRRAQGGVGLMVTGGIAPNYQGWVGPYAAQLTTHDEMVKHQVVTQAVHDVQVPIYGTNETTPPLICLQILHAGRYAYHPWAVSASATQSPISPFKAKALTKPQLQQTIDDFVNTAVLAQQAGYDGVELMGSEGYLISQFLSPHTNLRTDEYGGDSFENRSRFPLELVQAVRKATGEDFVIIFRISLLDLVQQSNGGMTWEESVTLARRLQDAGVTILNTGIGWHESRVPTIATNVPRGAFTFCTKKLRETLSDDIPIVSTNRINAPDTAELVLSEGVSDLVSMARPLLADPNFLQKAYNQQADHINTCIACNQACLDHAFVGKTASCLVNPAACHEDELTPFLLPEADRLNIGVIGAGPAGCAFSIAAAQMGHTVTLYDKGDKVGGQFHMAKRIPGKEEFNEALRYFQVQLEKQGVNIQMNTEISLEEMQQRSHVDKWIVATGVNPRDPKIPGQDHPHVLSYIDVLKHNAPVGESVAVIGAGGIGFDVSEYLLYHRGHDKNVKDVNVKDFWEEWGVDETLSTRGGMKTPHLPHPPRRRVHLMQRKKGKLGAGLGRTTGWIHRASLKMGKTDMINGVSYDSIDADGNLHYTKDGKQYVLEVDNIVFCAGQVEEKTLELKAAKVDGLKDKVFTIGGAFMAGELDAKRAIDMGTRLALAIHLPNVTPGNHVFRSPKGTEEKLFELLKKWA</sequence>
<evidence type="ECO:0000256" key="6">
    <source>
        <dbReference type="ARBA" id="ARBA00023002"/>
    </source>
</evidence>
<evidence type="ECO:0000256" key="4">
    <source>
        <dbReference type="ARBA" id="ARBA00022643"/>
    </source>
</evidence>
<evidence type="ECO:0000256" key="8">
    <source>
        <dbReference type="ARBA" id="ARBA00023014"/>
    </source>
</evidence>
<feature type="domain" description="FAD/NAD(P)-binding" evidence="10">
    <location>
        <begin position="475"/>
        <end position="744"/>
    </location>
</feature>
<comment type="cofactor">
    <cofactor evidence="1">
        <name>FMN</name>
        <dbReference type="ChEBI" id="CHEBI:58210"/>
    </cofactor>
</comment>
<keyword evidence="7" id="KW-0408">Iron</keyword>
<dbReference type="InterPro" id="IPR001155">
    <property type="entry name" value="OxRdtase_FMN_N"/>
</dbReference>
<dbReference type="InterPro" id="IPR023753">
    <property type="entry name" value="FAD/NAD-binding_dom"/>
</dbReference>
<dbReference type="PANTHER" id="PTHR42917:SF2">
    <property type="entry name" value="2,4-DIENOYL-COA REDUCTASE [(2E)-ENOYL-COA-PRODUCING]"/>
    <property type="match status" value="1"/>
</dbReference>